<dbReference type="GO" id="GO:0061024">
    <property type="term" value="P:membrane organization"/>
    <property type="evidence" value="ECO:0007669"/>
    <property type="project" value="TreeGrafter"/>
</dbReference>
<dbReference type="PANTHER" id="PTHR12703">
    <property type="entry name" value="TRANSMEMBRANE PROTEIN 33"/>
    <property type="match status" value="1"/>
</dbReference>
<dbReference type="Proteomes" id="UP000053257">
    <property type="component" value="Unassembled WGS sequence"/>
</dbReference>
<dbReference type="GO" id="GO:0016020">
    <property type="term" value="C:membrane"/>
    <property type="evidence" value="ECO:0007669"/>
    <property type="project" value="UniProtKB-SubCell"/>
</dbReference>
<dbReference type="InterPro" id="IPR051645">
    <property type="entry name" value="PER33/POM33_regulator"/>
</dbReference>
<feature type="transmembrane region" description="Helical" evidence="6">
    <location>
        <begin position="7"/>
        <end position="30"/>
    </location>
</feature>
<evidence type="ECO:0008006" key="9">
    <source>
        <dbReference type="Google" id="ProtNLM"/>
    </source>
</evidence>
<keyword evidence="8" id="KW-1185">Reference proteome</keyword>
<evidence type="ECO:0000256" key="1">
    <source>
        <dbReference type="ARBA" id="ARBA00004141"/>
    </source>
</evidence>
<keyword evidence="3 6" id="KW-0812">Transmembrane</keyword>
<name>A0A0C3P118_PHLG1</name>
<dbReference type="GO" id="GO:0071786">
    <property type="term" value="P:endoplasmic reticulum tubular network organization"/>
    <property type="evidence" value="ECO:0007669"/>
    <property type="project" value="TreeGrafter"/>
</dbReference>
<gene>
    <name evidence="7" type="ORF">PHLGIDRAFT_27953</name>
</gene>
<evidence type="ECO:0000256" key="4">
    <source>
        <dbReference type="ARBA" id="ARBA00022989"/>
    </source>
</evidence>
<protein>
    <recommendedName>
        <fullName evidence="9">Endoplasmic reticulum protein</fullName>
    </recommendedName>
</protein>
<evidence type="ECO:0000256" key="6">
    <source>
        <dbReference type="SAM" id="Phobius"/>
    </source>
</evidence>
<dbReference type="AlphaFoldDB" id="A0A0C3P118"/>
<feature type="transmembrane region" description="Helical" evidence="6">
    <location>
        <begin position="162"/>
        <end position="184"/>
    </location>
</feature>
<evidence type="ECO:0000313" key="8">
    <source>
        <dbReference type="Proteomes" id="UP000053257"/>
    </source>
</evidence>
<dbReference type="PANTHER" id="PTHR12703:SF4">
    <property type="entry name" value="TRANSMEMBRANE PROTEIN 33"/>
    <property type="match status" value="1"/>
</dbReference>
<evidence type="ECO:0000313" key="7">
    <source>
        <dbReference type="EMBL" id="KIP11489.1"/>
    </source>
</evidence>
<organism evidence="7 8">
    <name type="scientific">Phlebiopsis gigantea (strain 11061_1 CR5-6)</name>
    <name type="common">White-rot fungus</name>
    <name type="synonym">Peniophora gigantea</name>
    <dbReference type="NCBI Taxonomy" id="745531"/>
    <lineage>
        <taxon>Eukaryota</taxon>
        <taxon>Fungi</taxon>
        <taxon>Dikarya</taxon>
        <taxon>Basidiomycota</taxon>
        <taxon>Agaricomycotina</taxon>
        <taxon>Agaricomycetes</taxon>
        <taxon>Polyporales</taxon>
        <taxon>Phanerochaetaceae</taxon>
        <taxon>Phlebiopsis</taxon>
    </lineage>
</organism>
<keyword evidence="5 6" id="KW-0472">Membrane</keyword>
<feature type="transmembrane region" description="Helical" evidence="6">
    <location>
        <begin position="78"/>
        <end position="101"/>
    </location>
</feature>
<reference evidence="7 8" key="1">
    <citation type="journal article" date="2014" name="PLoS Genet.">
        <title>Analysis of the Phlebiopsis gigantea genome, transcriptome and secretome provides insight into its pioneer colonization strategies of wood.</title>
        <authorList>
            <person name="Hori C."/>
            <person name="Ishida T."/>
            <person name="Igarashi K."/>
            <person name="Samejima M."/>
            <person name="Suzuki H."/>
            <person name="Master E."/>
            <person name="Ferreira P."/>
            <person name="Ruiz-Duenas F.J."/>
            <person name="Held B."/>
            <person name="Canessa P."/>
            <person name="Larrondo L.F."/>
            <person name="Schmoll M."/>
            <person name="Druzhinina I.S."/>
            <person name="Kubicek C.P."/>
            <person name="Gaskell J.A."/>
            <person name="Kersten P."/>
            <person name="St John F."/>
            <person name="Glasner J."/>
            <person name="Sabat G."/>
            <person name="Splinter BonDurant S."/>
            <person name="Syed K."/>
            <person name="Yadav J."/>
            <person name="Mgbeahuruike A.C."/>
            <person name="Kovalchuk A."/>
            <person name="Asiegbu F.O."/>
            <person name="Lackner G."/>
            <person name="Hoffmeister D."/>
            <person name="Rencoret J."/>
            <person name="Gutierrez A."/>
            <person name="Sun H."/>
            <person name="Lindquist E."/>
            <person name="Barry K."/>
            <person name="Riley R."/>
            <person name="Grigoriev I.V."/>
            <person name="Henrissat B."/>
            <person name="Kues U."/>
            <person name="Berka R.M."/>
            <person name="Martinez A.T."/>
            <person name="Covert S.F."/>
            <person name="Blanchette R.A."/>
            <person name="Cullen D."/>
        </authorList>
    </citation>
    <scope>NUCLEOTIDE SEQUENCE [LARGE SCALE GENOMIC DNA]</scope>
    <source>
        <strain evidence="7 8">11061_1 CR5-6</strain>
    </source>
</reference>
<evidence type="ECO:0000256" key="5">
    <source>
        <dbReference type="ARBA" id="ARBA00023136"/>
    </source>
</evidence>
<feature type="transmembrane region" description="Helical" evidence="6">
    <location>
        <begin position="36"/>
        <end position="57"/>
    </location>
</feature>
<accession>A0A0C3P118</accession>
<dbReference type="STRING" id="745531.A0A0C3P118"/>
<evidence type="ECO:0000256" key="3">
    <source>
        <dbReference type="ARBA" id="ARBA00022692"/>
    </source>
</evidence>
<comment type="subcellular location">
    <subcellularLocation>
        <location evidence="1">Membrane</location>
        <topology evidence="1">Multi-pass membrane protein</topology>
    </subcellularLocation>
</comment>
<dbReference type="EMBL" id="KN840446">
    <property type="protein sequence ID" value="KIP11489.1"/>
    <property type="molecule type" value="Genomic_DNA"/>
</dbReference>
<dbReference type="Pfam" id="PF03661">
    <property type="entry name" value="TMEM33_Pom33"/>
    <property type="match status" value="1"/>
</dbReference>
<dbReference type="OrthoDB" id="5581259at2759"/>
<proteinExistence type="inferred from homology"/>
<dbReference type="GO" id="GO:0005783">
    <property type="term" value="C:endoplasmic reticulum"/>
    <property type="evidence" value="ECO:0007669"/>
    <property type="project" value="TreeGrafter"/>
</dbReference>
<comment type="similarity">
    <text evidence="2">Belongs to the PER33/POM33 family.</text>
</comment>
<evidence type="ECO:0000256" key="2">
    <source>
        <dbReference type="ARBA" id="ARBA00007322"/>
    </source>
</evidence>
<dbReference type="HOGENOM" id="CLU_065417_0_0_1"/>
<keyword evidence="4 6" id="KW-1133">Transmembrane helix</keyword>
<dbReference type="InterPro" id="IPR005344">
    <property type="entry name" value="TMEM33/Pom33"/>
</dbReference>
<sequence>MATTQHYLWAGGHLLLLLSSFLYLSSWALFRGPSAFWYKTSFLGALVSYAIVCHKSLGNPQPNATWIKRAVVDENVQYLLLALFWWTSKPIAITLIPYAIFSLFHALTFTRTTLMPQFLPPGPPATNGGAPTPHPLAKKLQVWVKANYDTAMKAVAFLELTIMARVFLGGIVFYNSLLTPIFYAHFLRQRYYQSAFTRNAITLVNERIEGYVRKPGTPPVAVQVWDTFKMLLSRWAGATIAPQQPGAGARAQ</sequence>